<feature type="compositionally biased region" description="Polar residues" evidence="5">
    <location>
        <begin position="539"/>
        <end position="552"/>
    </location>
</feature>
<dbReference type="Gene3D" id="1.10.287.1490">
    <property type="match status" value="1"/>
</dbReference>
<dbReference type="InterPro" id="IPR000237">
    <property type="entry name" value="GRIP_dom"/>
</dbReference>
<feature type="coiled-coil region" evidence="4">
    <location>
        <begin position="162"/>
        <end position="426"/>
    </location>
</feature>
<feature type="region of interest" description="Disordered" evidence="5">
    <location>
        <begin position="517"/>
        <end position="552"/>
    </location>
</feature>
<dbReference type="GO" id="GO:0031267">
    <property type="term" value="F:small GTPase binding"/>
    <property type="evidence" value="ECO:0007669"/>
    <property type="project" value="TreeGrafter"/>
</dbReference>
<evidence type="ECO:0000256" key="4">
    <source>
        <dbReference type="SAM" id="Coils"/>
    </source>
</evidence>
<sequence>MSPSGAPVHAVQSAAQGSPAAASSSSSKKKTNKKKKASKSNTASSTALSAQDPTAAETQATRTNGEGDGAEGAAVEEVSEELETLGLGTSNSSPPPEQDAGPVSPAAEPGGPDTADTETEETEEGPIPGAEDDLEKPAANGHAGGSRHAPIGTISEAATAKLDAMSKDQEALQLEVERLRKQLESIQAAHAEEITQLRADLDESEAAKEHAEAQYETLLGRVEKIKETLGDRLKRDKAELEEAKDRIEELETQNEELQRTVAARQEEADRLRREAQEQGLELANLRSRSNLSQQNWIKEKEDIARQMQHLKSELESTTAAMGEWEVIAMEERSLRESLADKVADLEEQLSNAREAYERADADREAQSQAVDRLQRALQDLQETRKRELREMVESTEEQVQAFKKRAQEAEARAAQAEAAKEGLSKELERTAPFEKEVREKNLLIGKLRHEAIVLNDHLTKALKYIKKTKPEETIDKQLVTNHFLQFLSLDRSDPKKFQILQVMAGLLSWNEEQREKAGLARPGTAGQTLRLPTSPFHRTPSSPSLNSDFFSEPTSLSASASAAGAGAGGGKESLADLWASFLEQSVDEAAGAGAGAGGPSRKDSMSSVATAGGGRPDTRGHT</sequence>
<dbReference type="GO" id="GO:0005794">
    <property type="term" value="C:Golgi apparatus"/>
    <property type="evidence" value="ECO:0007669"/>
    <property type="project" value="UniProtKB-SubCell"/>
</dbReference>
<gene>
    <name evidence="7" type="ORF">TT172_LOCUS9772</name>
</gene>
<dbReference type="PROSITE" id="PS50913">
    <property type="entry name" value="GRIP"/>
    <property type="match status" value="1"/>
</dbReference>
<accession>A0A3S4CCI3</accession>
<reference evidence="7 8" key="1">
    <citation type="submission" date="2018-04" db="EMBL/GenBank/DDBJ databases">
        <authorList>
            <person name="Huttner S."/>
            <person name="Dainat J."/>
        </authorList>
    </citation>
    <scope>NUCLEOTIDE SEQUENCE [LARGE SCALE GENOMIC DNA]</scope>
</reference>
<evidence type="ECO:0000256" key="1">
    <source>
        <dbReference type="ARBA" id="ARBA00004555"/>
    </source>
</evidence>
<dbReference type="GO" id="GO:0006888">
    <property type="term" value="P:endoplasmic reticulum to Golgi vesicle-mediated transport"/>
    <property type="evidence" value="ECO:0007669"/>
    <property type="project" value="TreeGrafter"/>
</dbReference>
<dbReference type="PANTHER" id="PTHR18921:SF2">
    <property type="entry name" value="THYROID RECEPTOR-INTERACTING PROTEIN 11"/>
    <property type="match status" value="1"/>
</dbReference>
<dbReference type="InterPro" id="IPR019459">
    <property type="entry name" value="GRAB"/>
</dbReference>
<evidence type="ECO:0000259" key="6">
    <source>
        <dbReference type="PROSITE" id="PS50913"/>
    </source>
</evidence>
<name>A0A3S4CCI3_9PEZI</name>
<organism evidence="7 8">
    <name type="scientific">Thermothielavioides terrestris</name>
    <dbReference type="NCBI Taxonomy" id="2587410"/>
    <lineage>
        <taxon>Eukaryota</taxon>
        <taxon>Fungi</taxon>
        <taxon>Dikarya</taxon>
        <taxon>Ascomycota</taxon>
        <taxon>Pezizomycotina</taxon>
        <taxon>Sordariomycetes</taxon>
        <taxon>Sordariomycetidae</taxon>
        <taxon>Sordariales</taxon>
        <taxon>Chaetomiaceae</taxon>
        <taxon>Thermothielavioides</taxon>
    </lineage>
</organism>
<proteinExistence type="predicted"/>
<feature type="domain" description="GRIP" evidence="6">
    <location>
        <begin position="469"/>
        <end position="520"/>
    </location>
</feature>
<evidence type="ECO:0000256" key="5">
    <source>
        <dbReference type="SAM" id="MobiDB-lite"/>
    </source>
</evidence>
<evidence type="ECO:0000313" key="7">
    <source>
        <dbReference type="EMBL" id="SPQ27353.1"/>
    </source>
</evidence>
<keyword evidence="2" id="KW-0333">Golgi apparatus</keyword>
<evidence type="ECO:0000256" key="3">
    <source>
        <dbReference type="ARBA" id="ARBA00023054"/>
    </source>
</evidence>
<feature type="compositionally biased region" description="Basic residues" evidence="5">
    <location>
        <begin position="27"/>
        <end position="38"/>
    </location>
</feature>
<feature type="region of interest" description="Disordered" evidence="5">
    <location>
        <begin position="1"/>
        <end position="154"/>
    </location>
</feature>
<dbReference type="GO" id="GO:0007030">
    <property type="term" value="P:Golgi organization"/>
    <property type="evidence" value="ECO:0007669"/>
    <property type="project" value="TreeGrafter"/>
</dbReference>
<dbReference type="Proteomes" id="UP000289323">
    <property type="component" value="Unassembled WGS sequence"/>
</dbReference>
<evidence type="ECO:0000313" key="8">
    <source>
        <dbReference type="Proteomes" id="UP000289323"/>
    </source>
</evidence>
<feature type="compositionally biased region" description="Acidic residues" evidence="5">
    <location>
        <begin position="115"/>
        <end position="134"/>
    </location>
</feature>
<comment type="subcellular location">
    <subcellularLocation>
        <location evidence="1">Golgi apparatus</location>
    </subcellularLocation>
</comment>
<dbReference type="Pfam" id="PF10375">
    <property type="entry name" value="GRAB"/>
    <property type="match status" value="1"/>
</dbReference>
<dbReference type="EMBL" id="OUUZ01000019">
    <property type="protein sequence ID" value="SPQ27353.1"/>
    <property type="molecule type" value="Genomic_DNA"/>
</dbReference>
<keyword evidence="3 4" id="KW-0175">Coiled coil</keyword>
<feature type="region of interest" description="Disordered" evidence="5">
    <location>
        <begin position="590"/>
        <end position="622"/>
    </location>
</feature>
<dbReference type="PANTHER" id="PTHR18921">
    <property type="entry name" value="MYOSIN HEAVY CHAIN - RELATED"/>
    <property type="match status" value="1"/>
</dbReference>
<feature type="compositionally biased region" description="Low complexity" evidence="5">
    <location>
        <begin position="13"/>
        <end position="26"/>
    </location>
</feature>
<evidence type="ECO:0000256" key="2">
    <source>
        <dbReference type="ARBA" id="ARBA00023034"/>
    </source>
</evidence>
<feature type="compositionally biased region" description="Low complexity" evidence="5">
    <location>
        <begin position="39"/>
        <end position="50"/>
    </location>
</feature>
<dbReference type="AlphaFoldDB" id="A0A3S4CCI3"/>
<protein>
    <submittedName>
        <fullName evidence="7">8baf37dc-457f-4760-8141-54417e201b65</fullName>
    </submittedName>
</protein>